<dbReference type="AlphaFoldDB" id="A0A9P8QLA4"/>
<dbReference type="EMBL" id="JAIWOZ010000006">
    <property type="protein sequence ID" value="KAH6604437.1"/>
    <property type="molecule type" value="Genomic_DNA"/>
</dbReference>
<dbReference type="InterPro" id="IPR005545">
    <property type="entry name" value="YCII"/>
</dbReference>
<dbReference type="SUPFAM" id="SSF54909">
    <property type="entry name" value="Dimeric alpha+beta barrel"/>
    <property type="match status" value="1"/>
</dbReference>
<evidence type="ECO:0000313" key="3">
    <source>
        <dbReference type="Proteomes" id="UP000827724"/>
    </source>
</evidence>
<keyword evidence="3" id="KW-1185">Reference proteome</keyword>
<comment type="caution">
    <text evidence="2">The sequence shown here is derived from an EMBL/GenBank/DDBJ whole genome shotgun (WGS) entry which is preliminary data.</text>
</comment>
<protein>
    <recommendedName>
        <fullName evidence="1">YCII-related domain-containing protein</fullName>
    </recommendedName>
</protein>
<name>A0A9P8QLA4_9HYPO</name>
<dbReference type="Proteomes" id="UP000827724">
    <property type="component" value="Unassembled WGS sequence"/>
</dbReference>
<dbReference type="OrthoDB" id="3933054at2759"/>
<proteinExistence type="predicted"/>
<reference evidence="2" key="1">
    <citation type="submission" date="2021-08" db="EMBL/GenBank/DDBJ databases">
        <title>Chromosome-Level Trichoderma cornu-damae using Hi-C Data.</title>
        <authorList>
            <person name="Kim C.S."/>
        </authorList>
    </citation>
    <scope>NUCLEOTIDE SEQUENCE</scope>
    <source>
        <strain evidence="2">KA19-0412C</strain>
    </source>
</reference>
<accession>A0A9P8QLA4</accession>
<organism evidence="2 3">
    <name type="scientific">Trichoderma cornu-damae</name>
    <dbReference type="NCBI Taxonomy" id="654480"/>
    <lineage>
        <taxon>Eukaryota</taxon>
        <taxon>Fungi</taxon>
        <taxon>Dikarya</taxon>
        <taxon>Ascomycota</taxon>
        <taxon>Pezizomycotina</taxon>
        <taxon>Sordariomycetes</taxon>
        <taxon>Hypocreomycetidae</taxon>
        <taxon>Hypocreales</taxon>
        <taxon>Hypocreaceae</taxon>
        <taxon>Trichoderma</taxon>
    </lineage>
</organism>
<sequence length="181" mass="20329">MRKLIVSKYVECWVAAAYVRLKESRFTMPQFIFLLKADAMAEAPPAELPPEIFEPMARYNEELNAAGILLAAEGLRPTSVDSFRLKYSTDDPPEVIPGPFSVTTEAHICGWWIVQTKNAEEALGWARKIPMQAGEIVVRRIGCAEELGEGFTEQLRQREADLRIQVAKRVLELAEKEAHSG</sequence>
<feature type="domain" description="YCII-related" evidence="1">
    <location>
        <begin position="52"/>
        <end position="141"/>
    </location>
</feature>
<dbReference type="Pfam" id="PF03795">
    <property type="entry name" value="YCII"/>
    <property type="match status" value="1"/>
</dbReference>
<gene>
    <name evidence="2" type="ORF">Trco_007883</name>
</gene>
<evidence type="ECO:0000313" key="2">
    <source>
        <dbReference type="EMBL" id="KAH6604437.1"/>
    </source>
</evidence>
<dbReference type="Gene3D" id="3.30.70.1060">
    <property type="entry name" value="Dimeric alpha+beta barrel"/>
    <property type="match status" value="1"/>
</dbReference>
<evidence type="ECO:0000259" key="1">
    <source>
        <dbReference type="Pfam" id="PF03795"/>
    </source>
</evidence>
<dbReference type="InterPro" id="IPR011008">
    <property type="entry name" value="Dimeric_a/b-barrel"/>
</dbReference>
<dbReference type="PANTHER" id="PTHR35174">
    <property type="entry name" value="BLL7171 PROTEIN-RELATED"/>
    <property type="match status" value="1"/>
</dbReference>